<reference evidence="1 2" key="1">
    <citation type="journal article" date="2019" name="Commun. Biol.">
        <title>The bagworm genome reveals a unique fibroin gene that provides high tensile strength.</title>
        <authorList>
            <person name="Kono N."/>
            <person name="Nakamura H."/>
            <person name="Ohtoshi R."/>
            <person name="Tomita M."/>
            <person name="Numata K."/>
            <person name="Arakawa K."/>
        </authorList>
    </citation>
    <scope>NUCLEOTIDE SEQUENCE [LARGE SCALE GENOMIC DNA]</scope>
</reference>
<protein>
    <submittedName>
        <fullName evidence="1">Uncharacterized protein</fullName>
    </submittedName>
</protein>
<evidence type="ECO:0000313" key="2">
    <source>
        <dbReference type="Proteomes" id="UP000299102"/>
    </source>
</evidence>
<dbReference type="Proteomes" id="UP000299102">
    <property type="component" value="Unassembled WGS sequence"/>
</dbReference>
<accession>A0A4C1W139</accession>
<name>A0A4C1W139_EUMVA</name>
<organism evidence="1 2">
    <name type="scientific">Eumeta variegata</name>
    <name type="common">Bagworm moth</name>
    <name type="synonym">Eumeta japonica</name>
    <dbReference type="NCBI Taxonomy" id="151549"/>
    <lineage>
        <taxon>Eukaryota</taxon>
        <taxon>Metazoa</taxon>
        <taxon>Ecdysozoa</taxon>
        <taxon>Arthropoda</taxon>
        <taxon>Hexapoda</taxon>
        <taxon>Insecta</taxon>
        <taxon>Pterygota</taxon>
        <taxon>Neoptera</taxon>
        <taxon>Endopterygota</taxon>
        <taxon>Lepidoptera</taxon>
        <taxon>Glossata</taxon>
        <taxon>Ditrysia</taxon>
        <taxon>Tineoidea</taxon>
        <taxon>Psychidae</taxon>
        <taxon>Oiketicinae</taxon>
        <taxon>Eumeta</taxon>
    </lineage>
</organism>
<comment type="caution">
    <text evidence="1">The sequence shown here is derived from an EMBL/GenBank/DDBJ whole genome shotgun (WGS) entry which is preliminary data.</text>
</comment>
<evidence type="ECO:0000313" key="1">
    <source>
        <dbReference type="EMBL" id="GBP43874.1"/>
    </source>
</evidence>
<keyword evidence="2" id="KW-1185">Reference proteome</keyword>
<proteinExistence type="predicted"/>
<sequence>MRGGRRCPLYGRKCTTKLAGTLTWATSSYLFNKLNWSFDKYKNKITAIPQCTEPQRFAAVSGLQRRNVGTIFLHPGQLRPIDKYLNGN</sequence>
<dbReference type="EMBL" id="BGZK01000443">
    <property type="protein sequence ID" value="GBP43874.1"/>
    <property type="molecule type" value="Genomic_DNA"/>
</dbReference>
<gene>
    <name evidence="1" type="ORF">EVAR_82307_1</name>
</gene>
<dbReference type="AlphaFoldDB" id="A0A4C1W139"/>